<dbReference type="PANTHER" id="PTHR47219:SF9">
    <property type="entry name" value="GTPASE ACTIVATING PROTEIN AND CENTROSOME-ASSOCIATED, ISOFORM B"/>
    <property type="match status" value="1"/>
</dbReference>
<keyword evidence="4" id="KW-1185">Reference proteome</keyword>
<reference evidence="3 4" key="1">
    <citation type="submission" date="2019-07" db="EMBL/GenBank/DDBJ databases">
        <title>Genomics analysis of Aphanomyces spp. identifies a new class of oomycete effector associated with host adaptation.</title>
        <authorList>
            <person name="Gaulin E."/>
        </authorList>
    </citation>
    <scope>NUCLEOTIDE SEQUENCE [LARGE SCALE GENOMIC DNA]</scope>
    <source>
        <strain evidence="3 4">ATCC 201684</strain>
    </source>
</reference>
<dbReference type="Pfam" id="PF00566">
    <property type="entry name" value="RabGAP-TBC"/>
    <property type="match status" value="1"/>
</dbReference>
<sequence length="525" mass="59495">MSSATKPGSEDDETDAPGPVLSPPPAPQSMQAYWTTRLAQMKNSAAAAKKHWAPQLQQLQSRITSTTSAASIAAKTSRERLRAKSMTEQLQPTIDRAKVGMNVLKRRVTHTSARVQRQMGKLGTRLANELFVDKKFRKIMQGDTLPTRFLQEASHDHIVYSMDVNPASLAETCFGIPFVLYSILSFAGCVPTIAQMAAVNVSIRQLVLAEPRLVRFCVRYGTFTPRLRLGFWLHVSGASSLQASSDFDYATYVCLAKSNHEWTDAIWVDVRRTYIRVAPHLRNGNPWHDAVDSDADIQEQMSNVLHALAGRFPEVGYCQGMDYITAHVLEHVKAADASYAHIHGETKHRVMVAQEETTFWLMASLFESYGLRDMFSPGLGKLHLHCYQFNRLFQLGLPTLYDHFHTETIMVEMYLVGWFQTLFLYLNALPKSSLDAIWDVFFFEKSWKVLFRVALAMLQASESHLLQQPIDHVMRFLNTFATHQHVLAATPLREAALRIKITNSMLTRLEKDHAAKQRRKPSPIY</sequence>
<proteinExistence type="predicted"/>
<protein>
    <recommendedName>
        <fullName evidence="2">Rab-GAP TBC domain-containing protein</fullName>
    </recommendedName>
</protein>
<dbReference type="GO" id="GO:0031267">
    <property type="term" value="F:small GTPase binding"/>
    <property type="evidence" value="ECO:0007669"/>
    <property type="project" value="TreeGrafter"/>
</dbReference>
<dbReference type="SUPFAM" id="SSF47923">
    <property type="entry name" value="Ypt/Rab-GAP domain of gyp1p"/>
    <property type="match status" value="2"/>
</dbReference>
<dbReference type="PROSITE" id="PS50086">
    <property type="entry name" value="TBC_RABGAP"/>
    <property type="match status" value="1"/>
</dbReference>
<evidence type="ECO:0000313" key="3">
    <source>
        <dbReference type="EMBL" id="KAF0730426.1"/>
    </source>
</evidence>
<dbReference type="Gene3D" id="1.10.8.270">
    <property type="entry name" value="putative rabgap domain of human tbc1 domain family member 14 like domains"/>
    <property type="match status" value="1"/>
</dbReference>
<dbReference type="EMBL" id="VJMJ01000154">
    <property type="protein sequence ID" value="KAF0730426.1"/>
    <property type="molecule type" value="Genomic_DNA"/>
</dbReference>
<dbReference type="Gene3D" id="1.10.472.80">
    <property type="entry name" value="Ypt/Rab-GAP domain of gyp1p, domain 3"/>
    <property type="match status" value="1"/>
</dbReference>
<dbReference type="AlphaFoldDB" id="A0A6G0WSL6"/>
<evidence type="ECO:0000313" key="4">
    <source>
        <dbReference type="Proteomes" id="UP000481153"/>
    </source>
</evidence>
<name>A0A6G0WSL6_9STRA</name>
<dbReference type="InterPro" id="IPR035969">
    <property type="entry name" value="Rab-GAP_TBC_sf"/>
</dbReference>
<feature type="region of interest" description="Disordered" evidence="1">
    <location>
        <begin position="1"/>
        <end position="29"/>
    </location>
</feature>
<dbReference type="VEuPathDB" id="FungiDB:AeMF1_015961"/>
<evidence type="ECO:0000259" key="2">
    <source>
        <dbReference type="PROSITE" id="PS50086"/>
    </source>
</evidence>
<dbReference type="InterPro" id="IPR050302">
    <property type="entry name" value="Rab_GAP_TBC_domain"/>
</dbReference>
<comment type="caution">
    <text evidence="3">The sequence shown here is derived from an EMBL/GenBank/DDBJ whole genome shotgun (WGS) entry which is preliminary data.</text>
</comment>
<accession>A0A6G0WSL6</accession>
<dbReference type="PANTHER" id="PTHR47219">
    <property type="entry name" value="RAB GTPASE-ACTIVATING PROTEIN 1-LIKE"/>
    <property type="match status" value="1"/>
</dbReference>
<dbReference type="GO" id="GO:0005096">
    <property type="term" value="F:GTPase activator activity"/>
    <property type="evidence" value="ECO:0007669"/>
    <property type="project" value="TreeGrafter"/>
</dbReference>
<organism evidence="3 4">
    <name type="scientific">Aphanomyces euteiches</name>
    <dbReference type="NCBI Taxonomy" id="100861"/>
    <lineage>
        <taxon>Eukaryota</taxon>
        <taxon>Sar</taxon>
        <taxon>Stramenopiles</taxon>
        <taxon>Oomycota</taxon>
        <taxon>Saprolegniomycetes</taxon>
        <taxon>Saprolegniales</taxon>
        <taxon>Verrucalvaceae</taxon>
        <taxon>Aphanomyces</taxon>
    </lineage>
</organism>
<dbReference type="Proteomes" id="UP000481153">
    <property type="component" value="Unassembled WGS sequence"/>
</dbReference>
<dbReference type="SMART" id="SM00164">
    <property type="entry name" value="TBC"/>
    <property type="match status" value="1"/>
</dbReference>
<evidence type="ECO:0000256" key="1">
    <source>
        <dbReference type="SAM" id="MobiDB-lite"/>
    </source>
</evidence>
<gene>
    <name evidence="3" type="ORF">Ae201684_012127</name>
</gene>
<feature type="domain" description="Rab-GAP TBC" evidence="2">
    <location>
        <begin position="222"/>
        <end position="445"/>
    </location>
</feature>
<dbReference type="InterPro" id="IPR000195">
    <property type="entry name" value="Rab-GAP-TBC_dom"/>
</dbReference>